<dbReference type="Pfam" id="PF10536">
    <property type="entry name" value="PMD"/>
    <property type="match status" value="1"/>
</dbReference>
<dbReference type="Proteomes" id="UP000828251">
    <property type="component" value="Unassembled WGS sequence"/>
</dbReference>
<dbReference type="OrthoDB" id="1937804at2759"/>
<dbReference type="InterPro" id="IPR019557">
    <property type="entry name" value="AminoTfrase-like_pln_mobile"/>
</dbReference>
<evidence type="ECO:0000259" key="1">
    <source>
        <dbReference type="Pfam" id="PF10536"/>
    </source>
</evidence>
<comment type="caution">
    <text evidence="2">The sequence shown here is derived from an EMBL/GenBank/DDBJ whole genome shotgun (WGS) entry which is preliminary data.</text>
</comment>
<proteinExistence type="predicted"/>
<dbReference type="PANTHER" id="PTHR46033:SF8">
    <property type="entry name" value="PROTEIN MAINTENANCE OF MERISTEMS-LIKE"/>
    <property type="match status" value="1"/>
</dbReference>
<accession>A0A9D3UDR2</accession>
<dbReference type="InterPro" id="IPR044824">
    <property type="entry name" value="MAIN-like"/>
</dbReference>
<dbReference type="EMBL" id="JAIQCV010000012">
    <property type="protein sequence ID" value="KAH1038781.1"/>
    <property type="molecule type" value="Genomic_DNA"/>
</dbReference>
<feature type="domain" description="Aminotransferase-like plant mobile" evidence="1">
    <location>
        <begin position="17"/>
        <end position="134"/>
    </location>
</feature>
<keyword evidence="3" id="KW-1185">Reference proteome</keyword>
<evidence type="ECO:0000313" key="2">
    <source>
        <dbReference type="EMBL" id="KAH1038781.1"/>
    </source>
</evidence>
<gene>
    <name evidence="2" type="ORF">J1N35_040524</name>
</gene>
<dbReference type="GO" id="GO:0010073">
    <property type="term" value="P:meristem maintenance"/>
    <property type="evidence" value="ECO:0007669"/>
    <property type="project" value="InterPro"/>
</dbReference>
<evidence type="ECO:0000313" key="3">
    <source>
        <dbReference type="Proteomes" id="UP000828251"/>
    </source>
</evidence>
<dbReference type="PANTHER" id="PTHR46033">
    <property type="entry name" value="PROTEIN MAIN-LIKE 2"/>
    <property type="match status" value="1"/>
</dbReference>
<reference evidence="2 3" key="1">
    <citation type="journal article" date="2021" name="Plant Biotechnol. J.">
        <title>Multi-omics assisted identification of the key and species-specific regulatory components of drought-tolerant mechanisms in Gossypium stocksii.</title>
        <authorList>
            <person name="Yu D."/>
            <person name="Ke L."/>
            <person name="Zhang D."/>
            <person name="Wu Y."/>
            <person name="Sun Y."/>
            <person name="Mei J."/>
            <person name="Sun J."/>
            <person name="Sun Y."/>
        </authorList>
    </citation>
    <scope>NUCLEOTIDE SEQUENCE [LARGE SCALE GENOMIC DNA]</scope>
    <source>
        <strain evidence="3">cv. E1</strain>
        <tissue evidence="2">Leaf</tissue>
    </source>
</reference>
<protein>
    <recommendedName>
        <fullName evidence="1">Aminotransferase-like plant mobile domain-containing protein</fullName>
    </recommendedName>
</protein>
<sequence length="153" mass="16928">MSYLEAAGFGSRALFQIFNLKANLISILVELWRPKTRTFHLSCRESTITLEDISMQLGLLVDSDVVTGQSKMVELSALCYQLLGHSPGDGEAKFTYLKFSWLNENFQQLSSSATKFKMICIARAYILQLIGGSVQDVISSISGLPTTYVATCK</sequence>
<name>A0A9D3UDR2_9ROSI</name>
<dbReference type="AlphaFoldDB" id="A0A9D3UDR2"/>
<organism evidence="2 3">
    <name type="scientific">Gossypium stocksii</name>
    <dbReference type="NCBI Taxonomy" id="47602"/>
    <lineage>
        <taxon>Eukaryota</taxon>
        <taxon>Viridiplantae</taxon>
        <taxon>Streptophyta</taxon>
        <taxon>Embryophyta</taxon>
        <taxon>Tracheophyta</taxon>
        <taxon>Spermatophyta</taxon>
        <taxon>Magnoliopsida</taxon>
        <taxon>eudicotyledons</taxon>
        <taxon>Gunneridae</taxon>
        <taxon>Pentapetalae</taxon>
        <taxon>rosids</taxon>
        <taxon>malvids</taxon>
        <taxon>Malvales</taxon>
        <taxon>Malvaceae</taxon>
        <taxon>Malvoideae</taxon>
        <taxon>Gossypium</taxon>
    </lineage>
</organism>